<name>A0AAV3NM00_LITER</name>
<feature type="region of interest" description="Disordered" evidence="1">
    <location>
        <begin position="190"/>
        <end position="219"/>
    </location>
</feature>
<reference evidence="3 4" key="1">
    <citation type="submission" date="2024-01" db="EMBL/GenBank/DDBJ databases">
        <title>The complete chloroplast genome sequence of Lithospermum erythrorhizon: insights into the phylogenetic relationship among Boraginaceae species and the maternal lineages of purple gromwells.</title>
        <authorList>
            <person name="Okada T."/>
            <person name="Watanabe K."/>
        </authorList>
    </citation>
    <scope>NUCLEOTIDE SEQUENCE [LARGE SCALE GENOMIC DNA]</scope>
</reference>
<organism evidence="3 4">
    <name type="scientific">Lithospermum erythrorhizon</name>
    <name type="common">Purple gromwell</name>
    <name type="synonym">Lithospermum officinale var. erythrorhizon</name>
    <dbReference type="NCBI Taxonomy" id="34254"/>
    <lineage>
        <taxon>Eukaryota</taxon>
        <taxon>Viridiplantae</taxon>
        <taxon>Streptophyta</taxon>
        <taxon>Embryophyta</taxon>
        <taxon>Tracheophyta</taxon>
        <taxon>Spermatophyta</taxon>
        <taxon>Magnoliopsida</taxon>
        <taxon>eudicotyledons</taxon>
        <taxon>Gunneridae</taxon>
        <taxon>Pentapetalae</taxon>
        <taxon>asterids</taxon>
        <taxon>lamiids</taxon>
        <taxon>Boraginales</taxon>
        <taxon>Boraginaceae</taxon>
        <taxon>Boraginoideae</taxon>
        <taxon>Lithospermeae</taxon>
        <taxon>Lithospermum</taxon>
    </lineage>
</organism>
<evidence type="ECO:0000313" key="4">
    <source>
        <dbReference type="Proteomes" id="UP001454036"/>
    </source>
</evidence>
<dbReference type="AlphaFoldDB" id="A0AAV3NM00"/>
<accession>A0AAV3NM00</accession>
<dbReference type="EMBL" id="BAABME010015000">
    <property type="protein sequence ID" value="GAA0138798.1"/>
    <property type="molecule type" value="Genomic_DNA"/>
</dbReference>
<proteinExistence type="predicted"/>
<gene>
    <name evidence="3" type="ORF">LIER_34981</name>
</gene>
<sequence length="219" mass="24976">MTKMHFSDRLDSIALPAGFKLPQFNLFDGNGNPFKHPKGFIAHMKITSNNPDVYAKAFPNSLTSKALDWYMELPLKSLDSYQATADTFVAKFGTTIQSMQDERILMGIKQNLNEPLSSYYKRYNDLRLGIPAVDDKVAYMAFLNSLAYGKLKKGLLLKMPLSKDALTREIKQHIELEDLKKSSGEGVDLRETVLRKDRPRSPRKTPVWERLQRDMGKTS</sequence>
<dbReference type="PANTHER" id="PTHR33223">
    <property type="entry name" value="CCHC-TYPE DOMAIN-CONTAINING PROTEIN"/>
    <property type="match status" value="1"/>
</dbReference>
<dbReference type="Proteomes" id="UP001454036">
    <property type="component" value="Unassembled WGS sequence"/>
</dbReference>
<dbReference type="Pfam" id="PF03732">
    <property type="entry name" value="Retrotrans_gag"/>
    <property type="match status" value="1"/>
</dbReference>
<evidence type="ECO:0000256" key="1">
    <source>
        <dbReference type="SAM" id="MobiDB-lite"/>
    </source>
</evidence>
<evidence type="ECO:0000259" key="2">
    <source>
        <dbReference type="Pfam" id="PF03732"/>
    </source>
</evidence>
<feature type="domain" description="Retrotransposon gag" evidence="2">
    <location>
        <begin position="57"/>
        <end position="146"/>
    </location>
</feature>
<comment type="caution">
    <text evidence="3">The sequence shown here is derived from an EMBL/GenBank/DDBJ whole genome shotgun (WGS) entry which is preliminary data.</text>
</comment>
<dbReference type="PANTHER" id="PTHR33223:SF8">
    <property type="entry name" value="OS04G0172440 PROTEIN"/>
    <property type="match status" value="1"/>
</dbReference>
<evidence type="ECO:0000313" key="3">
    <source>
        <dbReference type="EMBL" id="GAA0138798.1"/>
    </source>
</evidence>
<dbReference type="InterPro" id="IPR005162">
    <property type="entry name" value="Retrotrans_gag_dom"/>
</dbReference>
<keyword evidence="4" id="KW-1185">Reference proteome</keyword>
<protein>
    <recommendedName>
        <fullName evidence="2">Retrotransposon gag domain-containing protein</fullName>
    </recommendedName>
</protein>